<gene>
    <name evidence="4" type="primary">CIAPIN1</name>
</gene>
<reference evidence="4" key="3">
    <citation type="submission" date="2025-09" db="UniProtKB">
        <authorList>
            <consortium name="Ensembl"/>
        </authorList>
    </citation>
    <scope>IDENTIFICATION</scope>
</reference>
<dbReference type="CDD" id="cd03590">
    <property type="entry name" value="CLECT_DC-SIGN_like"/>
    <property type="match status" value="1"/>
</dbReference>
<dbReference type="InterPro" id="IPR016187">
    <property type="entry name" value="CTDL_fold"/>
</dbReference>
<feature type="domain" description="C-type lectin" evidence="3">
    <location>
        <begin position="334"/>
        <end position="453"/>
    </location>
</feature>
<keyword evidence="2" id="KW-1133">Transmembrane helix</keyword>
<evidence type="ECO:0000256" key="2">
    <source>
        <dbReference type="SAM" id="Phobius"/>
    </source>
</evidence>
<reference evidence="4 5" key="1">
    <citation type="submission" date="2020-10" db="EMBL/GenBank/DDBJ databases">
        <title>Pygocentrus nattereri (red-bellied piranha) genome, fPygNat1, primary haplotype.</title>
        <authorList>
            <person name="Myers G."/>
            <person name="Meyer A."/>
            <person name="Karagic N."/>
            <person name="Pippel M."/>
            <person name="Winkler S."/>
            <person name="Tracey A."/>
            <person name="Wood J."/>
            <person name="Formenti G."/>
            <person name="Howe K."/>
            <person name="Fedrigo O."/>
            <person name="Jarvis E.D."/>
        </authorList>
    </citation>
    <scope>NUCLEOTIDE SEQUENCE [LARGE SCALE GENOMIC DNA]</scope>
</reference>
<evidence type="ECO:0000313" key="4">
    <source>
        <dbReference type="Ensembl" id="ENSPNAP00000076029.1"/>
    </source>
</evidence>
<dbReference type="SUPFAM" id="SSF56436">
    <property type="entry name" value="C-type lectin-like"/>
    <property type="match status" value="1"/>
</dbReference>
<name>A0AAR2LMR5_PYGNA</name>
<dbReference type="InterPro" id="IPR050111">
    <property type="entry name" value="C-type_lectin/snaclec_domain"/>
</dbReference>
<organism evidence="4 5">
    <name type="scientific">Pygocentrus nattereri</name>
    <name type="common">Red-bellied piranha</name>
    <dbReference type="NCBI Taxonomy" id="42514"/>
    <lineage>
        <taxon>Eukaryota</taxon>
        <taxon>Metazoa</taxon>
        <taxon>Chordata</taxon>
        <taxon>Craniata</taxon>
        <taxon>Vertebrata</taxon>
        <taxon>Euteleostomi</taxon>
        <taxon>Actinopterygii</taxon>
        <taxon>Neopterygii</taxon>
        <taxon>Teleostei</taxon>
        <taxon>Ostariophysi</taxon>
        <taxon>Characiformes</taxon>
        <taxon>Characoidei</taxon>
        <taxon>Pygocentrus</taxon>
    </lineage>
</organism>
<dbReference type="SMART" id="SM00034">
    <property type="entry name" value="CLECT"/>
    <property type="match status" value="1"/>
</dbReference>
<evidence type="ECO:0000256" key="1">
    <source>
        <dbReference type="ARBA" id="ARBA00022734"/>
    </source>
</evidence>
<keyword evidence="2" id="KW-0812">Transmembrane</keyword>
<sequence>MSHSPQFQRLMDEGTKGFSMMDMDTGHSASRKDRVHGKLSFILLACGVLVISVLFVMIFVIFDFQERKFAELERSVMSHNSSLNTIHSELKGKLPDTGPQMKMLSDVQTSVNNLGSLLGSLSSKQQDGAGQQDGQCRELKGVLEHLNTSLTELTAKLQDTVTRQDVKLTEIGDSLTAVNSLLASLESEQQKRAQDSDQRVMAALSEIKAKVESSSKAAEESKNGTLTEVVKLSSSVESLSSKLQSTDQKVMATLSNMKTKLESSGKIAVFAQESQNRTLAEVVKLSSSVESLSSKLQSTDQKVMAALSEMKAKLESCSKTAEGGSTCKPGWTPQGCKCYFFSTDKLNWHQARDYCRSQSASLLKLETKDEWVFVTARTTLQHYWVGLTDEDTGQWRWTDGTPYVMNKDDWEVGQPDDWKNHGLGEEGEDCGHLKAAGKFNDAHCSNSMKYICKA</sequence>
<dbReference type="GO" id="GO:0030246">
    <property type="term" value="F:carbohydrate binding"/>
    <property type="evidence" value="ECO:0007669"/>
    <property type="project" value="UniProtKB-KW"/>
</dbReference>
<dbReference type="Ensembl" id="ENSPNAT00000082802.1">
    <property type="protein sequence ID" value="ENSPNAP00000076029.1"/>
    <property type="gene ID" value="ENSPNAG00000034441.1"/>
</dbReference>
<dbReference type="Proteomes" id="UP001501920">
    <property type="component" value="Chromosome 23"/>
</dbReference>
<dbReference type="InterPro" id="IPR016186">
    <property type="entry name" value="C-type_lectin-like/link_sf"/>
</dbReference>
<dbReference type="Pfam" id="PF00059">
    <property type="entry name" value="Lectin_C"/>
    <property type="match status" value="1"/>
</dbReference>
<dbReference type="InterPro" id="IPR033989">
    <property type="entry name" value="CD209-like_CTLD"/>
</dbReference>
<protein>
    <recommendedName>
        <fullName evidence="3">C-type lectin domain-containing protein</fullName>
    </recommendedName>
</protein>
<keyword evidence="1" id="KW-0430">Lectin</keyword>
<evidence type="ECO:0000313" key="5">
    <source>
        <dbReference type="Proteomes" id="UP001501920"/>
    </source>
</evidence>
<proteinExistence type="predicted"/>
<dbReference type="PANTHER" id="PTHR22803">
    <property type="entry name" value="MANNOSE, PHOSPHOLIPASE, LECTIN RECEPTOR RELATED"/>
    <property type="match status" value="1"/>
</dbReference>
<dbReference type="InterPro" id="IPR001304">
    <property type="entry name" value="C-type_lectin-like"/>
</dbReference>
<dbReference type="PROSITE" id="PS50041">
    <property type="entry name" value="C_TYPE_LECTIN_2"/>
    <property type="match status" value="1"/>
</dbReference>
<dbReference type="GeneTree" id="ENSGT00940000165297"/>
<keyword evidence="2" id="KW-0472">Membrane</keyword>
<feature type="transmembrane region" description="Helical" evidence="2">
    <location>
        <begin position="41"/>
        <end position="62"/>
    </location>
</feature>
<dbReference type="AlphaFoldDB" id="A0AAR2LMR5"/>
<dbReference type="Gene3D" id="3.10.100.10">
    <property type="entry name" value="Mannose-Binding Protein A, subunit A"/>
    <property type="match status" value="1"/>
</dbReference>
<accession>A0AAR2LMR5</accession>
<evidence type="ECO:0000259" key="3">
    <source>
        <dbReference type="PROSITE" id="PS50041"/>
    </source>
</evidence>
<keyword evidence="5" id="KW-1185">Reference proteome</keyword>
<reference evidence="4" key="2">
    <citation type="submission" date="2025-08" db="UniProtKB">
        <authorList>
            <consortium name="Ensembl"/>
        </authorList>
    </citation>
    <scope>IDENTIFICATION</scope>
</reference>